<protein>
    <submittedName>
        <fullName evidence="1">Uncharacterized protein</fullName>
    </submittedName>
</protein>
<evidence type="ECO:0000313" key="2">
    <source>
        <dbReference type="Proteomes" id="UP001243375"/>
    </source>
</evidence>
<gene>
    <name evidence="1" type="ORF">QFC22_003598</name>
</gene>
<organism evidence="1 2">
    <name type="scientific">Naganishia vaughanmartiniae</name>
    <dbReference type="NCBI Taxonomy" id="1424756"/>
    <lineage>
        <taxon>Eukaryota</taxon>
        <taxon>Fungi</taxon>
        <taxon>Dikarya</taxon>
        <taxon>Basidiomycota</taxon>
        <taxon>Agaricomycotina</taxon>
        <taxon>Tremellomycetes</taxon>
        <taxon>Filobasidiales</taxon>
        <taxon>Filobasidiaceae</taxon>
        <taxon>Naganishia</taxon>
    </lineage>
</organism>
<reference evidence="1" key="1">
    <citation type="submission" date="2023-04" db="EMBL/GenBank/DDBJ databases">
        <title>Draft Genome sequencing of Naganishia species isolated from polar environments using Oxford Nanopore Technology.</title>
        <authorList>
            <person name="Leo P."/>
            <person name="Venkateswaran K."/>
        </authorList>
    </citation>
    <scope>NUCLEOTIDE SEQUENCE</scope>
    <source>
        <strain evidence="1">MNA-CCFEE 5425</strain>
    </source>
</reference>
<name>A0ACC2X5B8_9TREE</name>
<sequence>MLRTTTQRIATRATWRLPVTCTNSFHLSTPFRSESDSDTGKEKDKSEELEAVKARAWYLDSNTSHPNGNTETSSAAAAAAAAAPSRQPRFTTFDPLRTMPIPLEQVVIPPLPTDTPTYLTPLHEFLTSNELIVPQTVMFRRTANSAAGKTFHDPSIYSSSSSSGAYGHGKRRRGHTDSGQGIVIEGKDVGANWEWVVVCQVAARGKGAVSVTFSSWRACVRLACLELICWLVV</sequence>
<accession>A0ACC2X5B8</accession>
<dbReference type="EMBL" id="JASBWU010000009">
    <property type="protein sequence ID" value="KAJ9119107.1"/>
    <property type="molecule type" value="Genomic_DNA"/>
</dbReference>
<keyword evidence="2" id="KW-1185">Reference proteome</keyword>
<dbReference type="Proteomes" id="UP001243375">
    <property type="component" value="Unassembled WGS sequence"/>
</dbReference>
<evidence type="ECO:0000313" key="1">
    <source>
        <dbReference type="EMBL" id="KAJ9119107.1"/>
    </source>
</evidence>
<comment type="caution">
    <text evidence="1">The sequence shown here is derived from an EMBL/GenBank/DDBJ whole genome shotgun (WGS) entry which is preliminary data.</text>
</comment>
<proteinExistence type="predicted"/>